<feature type="transmembrane region" description="Helical" evidence="1">
    <location>
        <begin position="171"/>
        <end position="188"/>
    </location>
</feature>
<keyword evidence="1" id="KW-1133">Transmembrane helix</keyword>
<evidence type="ECO:0008006" key="4">
    <source>
        <dbReference type="Google" id="ProtNLM"/>
    </source>
</evidence>
<evidence type="ECO:0000256" key="1">
    <source>
        <dbReference type="SAM" id="Phobius"/>
    </source>
</evidence>
<feature type="transmembrane region" description="Helical" evidence="1">
    <location>
        <begin position="64"/>
        <end position="88"/>
    </location>
</feature>
<protein>
    <recommendedName>
        <fullName evidence="4">Integral membrane protein</fullName>
    </recommendedName>
</protein>
<reference evidence="2 3" key="1">
    <citation type="journal article" date="2024" name="Commun. Biol.">
        <title>Comparative genomic analysis of thermophilic fungi reveals convergent evolutionary adaptations and gene losses.</title>
        <authorList>
            <person name="Steindorff A.S."/>
            <person name="Aguilar-Pontes M.V."/>
            <person name="Robinson A.J."/>
            <person name="Andreopoulos B."/>
            <person name="LaButti K."/>
            <person name="Kuo A."/>
            <person name="Mondo S."/>
            <person name="Riley R."/>
            <person name="Otillar R."/>
            <person name="Haridas S."/>
            <person name="Lipzen A."/>
            <person name="Grimwood J."/>
            <person name="Schmutz J."/>
            <person name="Clum A."/>
            <person name="Reid I.D."/>
            <person name="Moisan M.C."/>
            <person name="Butler G."/>
            <person name="Nguyen T.T.M."/>
            <person name="Dewar K."/>
            <person name="Conant G."/>
            <person name="Drula E."/>
            <person name="Henrissat B."/>
            <person name="Hansel C."/>
            <person name="Singer S."/>
            <person name="Hutchinson M.I."/>
            <person name="de Vries R.P."/>
            <person name="Natvig D.O."/>
            <person name="Powell A.J."/>
            <person name="Tsang A."/>
            <person name="Grigoriev I.V."/>
        </authorList>
    </citation>
    <scope>NUCLEOTIDE SEQUENCE [LARGE SCALE GENOMIC DNA]</scope>
    <source>
        <strain evidence="2 3">CBS 494.80</strain>
    </source>
</reference>
<feature type="transmembrane region" description="Helical" evidence="1">
    <location>
        <begin position="220"/>
        <end position="242"/>
    </location>
</feature>
<name>A0ABR4CPN6_9HELO</name>
<feature type="transmembrane region" description="Helical" evidence="1">
    <location>
        <begin position="286"/>
        <end position="305"/>
    </location>
</feature>
<dbReference type="Proteomes" id="UP001595075">
    <property type="component" value="Unassembled WGS sequence"/>
</dbReference>
<feature type="transmembrane region" description="Helical" evidence="1">
    <location>
        <begin position="249"/>
        <end position="266"/>
    </location>
</feature>
<comment type="caution">
    <text evidence="2">The sequence shown here is derived from an EMBL/GenBank/DDBJ whole genome shotgun (WGS) entry which is preliminary data.</text>
</comment>
<sequence length="347" mass="38245">MANPHSSYSGLAPLVGFVGSLTQHVVDILILAAVCWALFFVTGVVISSVRVINYRSILSLHAGLLIAYLLSIVPADLLLHSILGSVVFQISIKFIGKIVGPVFVLRKPVKVTENVAMVVLATISLIRQNSTTTMAYLYHIRAILVDLGLYTPQPYDMPTSITRYVNEELDQKLLLALFSLFVFVARFIDHLSFGPMAATHIVAYAICSITNFPLDVAADVLISTFVIITSFKIIFGIIGLFGLGGLARLVFLLIAACAFFEGPQLPKSLWGSRYWFYAWNDIMRDLHFLLVTAEAGISGIMLSIIRKDGYNTSMFYKSAALFAVIRAEIQVVFEQMLLTSQVHGENV</sequence>
<gene>
    <name evidence="2" type="ORF">VTL71DRAFT_12411</name>
</gene>
<evidence type="ECO:0000313" key="2">
    <source>
        <dbReference type="EMBL" id="KAL2071176.1"/>
    </source>
</evidence>
<keyword evidence="3" id="KW-1185">Reference proteome</keyword>
<feature type="transmembrane region" description="Helical" evidence="1">
    <location>
        <begin position="28"/>
        <end position="52"/>
    </location>
</feature>
<dbReference type="EMBL" id="JAZHXI010000005">
    <property type="protein sequence ID" value="KAL2071176.1"/>
    <property type="molecule type" value="Genomic_DNA"/>
</dbReference>
<proteinExistence type="predicted"/>
<evidence type="ECO:0000313" key="3">
    <source>
        <dbReference type="Proteomes" id="UP001595075"/>
    </source>
</evidence>
<accession>A0ABR4CPN6</accession>
<keyword evidence="1" id="KW-0812">Transmembrane</keyword>
<organism evidence="2 3">
    <name type="scientific">Oculimacula yallundae</name>
    <dbReference type="NCBI Taxonomy" id="86028"/>
    <lineage>
        <taxon>Eukaryota</taxon>
        <taxon>Fungi</taxon>
        <taxon>Dikarya</taxon>
        <taxon>Ascomycota</taxon>
        <taxon>Pezizomycotina</taxon>
        <taxon>Leotiomycetes</taxon>
        <taxon>Helotiales</taxon>
        <taxon>Ploettnerulaceae</taxon>
        <taxon>Oculimacula</taxon>
    </lineage>
</organism>
<keyword evidence="1" id="KW-0472">Membrane</keyword>